<organism evidence="1 2">
    <name type="scientific">Araneus ventricosus</name>
    <name type="common">Orbweaver spider</name>
    <name type="synonym">Epeira ventricosa</name>
    <dbReference type="NCBI Taxonomy" id="182803"/>
    <lineage>
        <taxon>Eukaryota</taxon>
        <taxon>Metazoa</taxon>
        <taxon>Ecdysozoa</taxon>
        <taxon>Arthropoda</taxon>
        <taxon>Chelicerata</taxon>
        <taxon>Arachnida</taxon>
        <taxon>Araneae</taxon>
        <taxon>Araneomorphae</taxon>
        <taxon>Entelegynae</taxon>
        <taxon>Araneoidea</taxon>
        <taxon>Araneidae</taxon>
        <taxon>Araneus</taxon>
    </lineage>
</organism>
<dbReference type="AlphaFoldDB" id="A0A4Y2SXF5"/>
<sequence length="103" mass="11486">MMQVDIVNDSATTGSSTQIVTQRPVILNLPSNSSVMSAVNVRPLPKAQKRKETRQGRPKGVLKIITDTLEKLALQAMKSNDAKKELKNVKTIQKKFYSFNKKS</sequence>
<dbReference type="Proteomes" id="UP000499080">
    <property type="component" value="Unassembled WGS sequence"/>
</dbReference>
<dbReference type="OrthoDB" id="8187571at2759"/>
<reference evidence="1 2" key="1">
    <citation type="journal article" date="2019" name="Sci. Rep.">
        <title>Orb-weaving spider Araneus ventricosus genome elucidates the spidroin gene catalogue.</title>
        <authorList>
            <person name="Kono N."/>
            <person name="Nakamura H."/>
            <person name="Ohtoshi R."/>
            <person name="Moran D.A.P."/>
            <person name="Shinohara A."/>
            <person name="Yoshida Y."/>
            <person name="Fujiwara M."/>
            <person name="Mori M."/>
            <person name="Tomita M."/>
            <person name="Arakawa K."/>
        </authorList>
    </citation>
    <scope>NUCLEOTIDE SEQUENCE [LARGE SCALE GENOMIC DNA]</scope>
</reference>
<evidence type="ECO:0000313" key="1">
    <source>
        <dbReference type="EMBL" id="GBN92641.1"/>
    </source>
</evidence>
<evidence type="ECO:0000313" key="2">
    <source>
        <dbReference type="Proteomes" id="UP000499080"/>
    </source>
</evidence>
<keyword evidence="2" id="KW-1185">Reference proteome</keyword>
<proteinExistence type="predicted"/>
<name>A0A4Y2SXF5_ARAVE</name>
<protein>
    <submittedName>
        <fullName evidence="1">Uncharacterized protein</fullName>
    </submittedName>
</protein>
<gene>
    <name evidence="1" type="ORF">AVEN_206485_1</name>
</gene>
<accession>A0A4Y2SXF5</accession>
<dbReference type="EMBL" id="BGPR01024508">
    <property type="protein sequence ID" value="GBN92641.1"/>
    <property type="molecule type" value="Genomic_DNA"/>
</dbReference>
<comment type="caution">
    <text evidence="1">The sequence shown here is derived from an EMBL/GenBank/DDBJ whole genome shotgun (WGS) entry which is preliminary data.</text>
</comment>